<protein>
    <submittedName>
        <fullName evidence="7">ABC transporter ATP-binding protein</fullName>
    </submittedName>
</protein>
<dbReference type="InterPro" id="IPR012340">
    <property type="entry name" value="NA-bd_OB-fold"/>
</dbReference>
<dbReference type="Pfam" id="PF00005">
    <property type="entry name" value="ABC_tran"/>
    <property type="match status" value="1"/>
</dbReference>
<dbReference type="InterPro" id="IPR017871">
    <property type="entry name" value="ABC_transporter-like_CS"/>
</dbReference>
<dbReference type="InterPro" id="IPR050093">
    <property type="entry name" value="ABC_SmlMolc_Importer"/>
</dbReference>
<evidence type="ECO:0000256" key="2">
    <source>
        <dbReference type="ARBA" id="ARBA00022475"/>
    </source>
</evidence>
<dbReference type="InterPro" id="IPR008995">
    <property type="entry name" value="Mo/tungstate-bd_C_term_dom"/>
</dbReference>
<keyword evidence="2" id="KW-1003">Cell membrane</keyword>
<evidence type="ECO:0000256" key="5">
    <source>
        <dbReference type="ARBA" id="ARBA00023136"/>
    </source>
</evidence>
<keyword evidence="4 7" id="KW-0067">ATP-binding</keyword>
<dbReference type="SUPFAM" id="SSF52540">
    <property type="entry name" value="P-loop containing nucleoside triphosphate hydrolases"/>
    <property type="match status" value="1"/>
</dbReference>
<keyword evidence="5" id="KW-0472">Membrane</keyword>
<reference evidence="8" key="1">
    <citation type="journal article" date="2019" name="Int. J. Syst. Evol. Microbiol.">
        <title>The Global Catalogue of Microorganisms (GCM) 10K type strain sequencing project: providing services to taxonomists for standard genome sequencing and annotation.</title>
        <authorList>
            <consortium name="The Broad Institute Genomics Platform"/>
            <consortium name="The Broad Institute Genome Sequencing Center for Infectious Disease"/>
            <person name="Wu L."/>
            <person name="Ma J."/>
        </authorList>
    </citation>
    <scope>NUCLEOTIDE SEQUENCE [LARGE SCALE GENOMIC DNA]</scope>
    <source>
        <strain evidence="8">NBRC 15640</strain>
    </source>
</reference>
<evidence type="ECO:0000313" key="7">
    <source>
        <dbReference type="EMBL" id="GLQ74034.1"/>
    </source>
</evidence>
<dbReference type="Gene3D" id="3.40.50.300">
    <property type="entry name" value="P-loop containing nucleotide triphosphate hydrolases"/>
    <property type="match status" value="1"/>
</dbReference>
<name>A0AAV5NU03_9VIBR</name>
<dbReference type="AlphaFoldDB" id="A0AAV5NU03"/>
<dbReference type="PROSITE" id="PS50893">
    <property type="entry name" value="ABC_TRANSPORTER_2"/>
    <property type="match status" value="1"/>
</dbReference>
<dbReference type="Proteomes" id="UP001156690">
    <property type="component" value="Unassembled WGS sequence"/>
</dbReference>
<dbReference type="GO" id="GO:0140359">
    <property type="term" value="F:ABC-type transporter activity"/>
    <property type="evidence" value="ECO:0007669"/>
    <property type="project" value="UniProtKB-ARBA"/>
</dbReference>
<dbReference type="GO" id="GO:0005524">
    <property type="term" value="F:ATP binding"/>
    <property type="evidence" value="ECO:0007669"/>
    <property type="project" value="UniProtKB-KW"/>
</dbReference>
<dbReference type="InterPro" id="IPR003593">
    <property type="entry name" value="AAA+_ATPase"/>
</dbReference>
<dbReference type="PANTHER" id="PTHR42781:SF4">
    <property type="entry name" value="SPERMIDINE_PUTRESCINE IMPORT ATP-BINDING PROTEIN POTA"/>
    <property type="match status" value="1"/>
</dbReference>
<keyword evidence="3" id="KW-0547">Nucleotide-binding</keyword>
<accession>A0AAV5NU03</accession>
<gene>
    <name evidence="7" type="ORF">GCM10007932_33940</name>
</gene>
<dbReference type="InterPro" id="IPR003439">
    <property type="entry name" value="ABC_transporter-like_ATP-bd"/>
</dbReference>
<proteinExistence type="predicted"/>
<comment type="caution">
    <text evidence="7">The sequence shown here is derived from an EMBL/GenBank/DDBJ whole genome shotgun (WGS) entry which is preliminary data.</text>
</comment>
<dbReference type="Gene3D" id="2.40.50.100">
    <property type="match status" value="1"/>
</dbReference>
<evidence type="ECO:0000256" key="3">
    <source>
        <dbReference type="ARBA" id="ARBA00022741"/>
    </source>
</evidence>
<keyword evidence="8" id="KW-1185">Reference proteome</keyword>
<dbReference type="InterPro" id="IPR027417">
    <property type="entry name" value="P-loop_NTPase"/>
</dbReference>
<dbReference type="InterPro" id="IPR013611">
    <property type="entry name" value="Transp-assoc_OB_typ2"/>
</dbReference>
<dbReference type="PANTHER" id="PTHR42781">
    <property type="entry name" value="SPERMIDINE/PUTRESCINE IMPORT ATP-BINDING PROTEIN POTA"/>
    <property type="match status" value="1"/>
</dbReference>
<keyword evidence="1" id="KW-0813">Transport</keyword>
<dbReference type="RefSeq" id="WP_126608935.1">
    <property type="nucleotide sequence ID" value="NZ_AP025145.1"/>
</dbReference>
<dbReference type="Pfam" id="PF08402">
    <property type="entry name" value="TOBE_2"/>
    <property type="match status" value="1"/>
</dbReference>
<feature type="domain" description="ABC transporter" evidence="6">
    <location>
        <begin position="10"/>
        <end position="242"/>
    </location>
</feature>
<dbReference type="EMBL" id="BSNX01000041">
    <property type="protein sequence ID" value="GLQ74034.1"/>
    <property type="molecule type" value="Genomic_DNA"/>
</dbReference>
<sequence>MSQAHQIQGITLNNVKKTFPNGSVALKETSLDIAPGEILVLLGPSGCGKTTTLRMIAGLEQCDSGGSISFGEQDVTPLPIEKRNVGMVFQSYALFPNMNVSQNIEYGLKIRGVSEEVRKKKLQEMLVMFDLEPYSQRDISQLSGGQKQRVALARAIIVEPAVLLLDEPLSALDALLRKRLRDDIQVLLKKLGITAVYVTHDQEEAMVIGDRIAVLDHGEIAQIGSPEAIYRQPDSPFVADFIGEANRFDGWKNGAALKLSNAQTLPLSQPNDNEEGEVMTVMVRPEDMYISDSGDHSLSGHITHLAFLGDRTRLTVECDLENPVAVDCFDRQNFELGQVVNLSVNSQHIILLGSKDADCSVD</sequence>
<dbReference type="Gene3D" id="2.40.50.140">
    <property type="entry name" value="Nucleic acid-binding proteins"/>
    <property type="match status" value="1"/>
</dbReference>
<dbReference type="GO" id="GO:0016887">
    <property type="term" value="F:ATP hydrolysis activity"/>
    <property type="evidence" value="ECO:0007669"/>
    <property type="project" value="InterPro"/>
</dbReference>
<dbReference type="SUPFAM" id="SSF50331">
    <property type="entry name" value="MOP-like"/>
    <property type="match status" value="1"/>
</dbReference>
<evidence type="ECO:0000313" key="8">
    <source>
        <dbReference type="Proteomes" id="UP001156690"/>
    </source>
</evidence>
<dbReference type="SMART" id="SM00382">
    <property type="entry name" value="AAA"/>
    <property type="match status" value="1"/>
</dbReference>
<evidence type="ECO:0000256" key="1">
    <source>
        <dbReference type="ARBA" id="ARBA00022448"/>
    </source>
</evidence>
<organism evidence="7 8">
    <name type="scientific">Vibrio penaeicida</name>
    <dbReference type="NCBI Taxonomy" id="104609"/>
    <lineage>
        <taxon>Bacteria</taxon>
        <taxon>Pseudomonadati</taxon>
        <taxon>Pseudomonadota</taxon>
        <taxon>Gammaproteobacteria</taxon>
        <taxon>Vibrionales</taxon>
        <taxon>Vibrionaceae</taxon>
        <taxon>Vibrio</taxon>
    </lineage>
</organism>
<dbReference type="PROSITE" id="PS00211">
    <property type="entry name" value="ABC_TRANSPORTER_1"/>
    <property type="match status" value="1"/>
</dbReference>
<evidence type="ECO:0000259" key="6">
    <source>
        <dbReference type="PROSITE" id="PS50893"/>
    </source>
</evidence>
<evidence type="ECO:0000256" key="4">
    <source>
        <dbReference type="ARBA" id="ARBA00022840"/>
    </source>
</evidence>
<dbReference type="GO" id="GO:0043190">
    <property type="term" value="C:ATP-binding cassette (ABC) transporter complex"/>
    <property type="evidence" value="ECO:0007669"/>
    <property type="project" value="InterPro"/>
</dbReference>
<dbReference type="FunFam" id="3.40.50.300:FF:000042">
    <property type="entry name" value="Maltose/maltodextrin ABC transporter, ATP-binding protein"/>
    <property type="match status" value="1"/>
</dbReference>